<keyword evidence="2" id="KW-0282">Flagellum</keyword>
<comment type="caution">
    <text evidence="2">The sequence shown here is derived from an EMBL/GenBank/DDBJ whole genome shotgun (WGS) entry which is preliminary data.</text>
</comment>
<evidence type="ECO:0000313" key="3">
    <source>
        <dbReference type="Proteomes" id="UP000664654"/>
    </source>
</evidence>
<dbReference type="PANTHER" id="PTHR37166">
    <property type="entry name" value="PROTEIN FLAG"/>
    <property type="match status" value="1"/>
</dbReference>
<dbReference type="Gene3D" id="3.30.160.170">
    <property type="entry name" value="FlaG-like"/>
    <property type="match status" value="1"/>
</dbReference>
<keyword evidence="2" id="KW-0966">Cell projection</keyword>
<dbReference type="Pfam" id="PF03646">
    <property type="entry name" value="FlaG"/>
    <property type="match status" value="1"/>
</dbReference>
<proteinExistence type="predicted"/>
<dbReference type="AlphaFoldDB" id="A0A939DQH9"/>
<name>A0A939DQH9_9ALTE</name>
<feature type="compositionally biased region" description="Basic and acidic residues" evidence="1">
    <location>
        <begin position="21"/>
        <end position="30"/>
    </location>
</feature>
<accession>A0A939DQH9</accession>
<evidence type="ECO:0000256" key="1">
    <source>
        <dbReference type="SAM" id="MobiDB-lite"/>
    </source>
</evidence>
<dbReference type="EMBL" id="JAFKCV010000008">
    <property type="protein sequence ID" value="MBN7826360.1"/>
    <property type="molecule type" value="Genomic_DNA"/>
</dbReference>
<feature type="compositionally biased region" description="Polar residues" evidence="1">
    <location>
        <begin position="1"/>
        <end position="20"/>
    </location>
</feature>
<keyword evidence="2" id="KW-0969">Cilium</keyword>
<feature type="region of interest" description="Disordered" evidence="1">
    <location>
        <begin position="1"/>
        <end position="67"/>
    </location>
</feature>
<protein>
    <submittedName>
        <fullName evidence="2">Flagellar protein FlaG</fullName>
    </submittedName>
</protein>
<organism evidence="2 3">
    <name type="scientific">Bowmanella dokdonensis</name>
    <dbReference type="NCBI Taxonomy" id="751969"/>
    <lineage>
        <taxon>Bacteria</taxon>
        <taxon>Pseudomonadati</taxon>
        <taxon>Pseudomonadota</taxon>
        <taxon>Gammaproteobacteria</taxon>
        <taxon>Alteromonadales</taxon>
        <taxon>Alteromonadaceae</taxon>
        <taxon>Bowmanella</taxon>
    </lineage>
</organism>
<dbReference type="SUPFAM" id="SSF160214">
    <property type="entry name" value="FlaG-like"/>
    <property type="match status" value="1"/>
</dbReference>
<dbReference type="InterPro" id="IPR005186">
    <property type="entry name" value="FlaG"/>
</dbReference>
<reference evidence="2" key="1">
    <citation type="submission" date="2021-03" db="EMBL/GenBank/DDBJ databases">
        <title>novel species isolated from a fishpond in China.</title>
        <authorList>
            <person name="Lu H."/>
            <person name="Cai Z."/>
        </authorList>
    </citation>
    <scope>NUCLEOTIDE SEQUENCE</scope>
    <source>
        <strain evidence="2">JCM 30855</strain>
    </source>
</reference>
<gene>
    <name evidence="2" type="ORF">J0A66_14085</name>
</gene>
<keyword evidence="3" id="KW-1185">Reference proteome</keyword>
<evidence type="ECO:0000313" key="2">
    <source>
        <dbReference type="EMBL" id="MBN7826360.1"/>
    </source>
</evidence>
<dbReference type="InterPro" id="IPR035924">
    <property type="entry name" value="FlaG-like_sf"/>
</dbReference>
<feature type="compositionally biased region" description="Basic and acidic residues" evidence="1">
    <location>
        <begin position="45"/>
        <end position="67"/>
    </location>
</feature>
<dbReference type="RefSeq" id="WP_206574475.1">
    <property type="nucleotide sequence ID" value="NZ_JAFKCV010000008.1"/>
</dbReference>
<dbReference type="PANTHER" id="PTHR37166:SF1">
    <property type="entry name" value="PROTEIN FLAG"/>
    <property type="match status" value="1"/>
</dbReference>
<sequence>MDVNFSQTGQSLALESLTSRQDLKTSREGNTDPAVKNEQQQSETEVLKAEEAKAKAQSADKESSVESAIEEIRDFVQTQRRDLNFSYDEGSRRSVIKVTDAESGDVIRQIPSEEVLKLAERIRNLQSEVGAAVGVLFNKSV</sequence>
<dbReference type="Proteomes" id="UP000664654">
    <property type="component" value="Unassembled WGS sequence"/>
</dbReference>